<comment type="caution">
    <text evidence="2">The sequence shown here is derived from an EMBL/GenBank/DDBJ whole genome shotgun (WGS) entry which is preliminary data.</text>
</comment>
<sequence length="265" mass="30703">MKIAVAQFNIDVRNKEKNQQKCEGFIAEAGKKKADIIIFPEMTLTGFSRNINRIGDENEETIEWFKEKADMHNINVCFGYVEKATSGKGKNNLSMVSPNGEELLRYTKMHPFSYGREHEFYEKGNKIDFFKIDDSTFSAFICYDLRFPEIFQIASKKAQVIIVIANWPEARREHWITLLRARAIENQCYVIGANIVGETNRIIYSGDSMVIDPLGNIIVASHKKEELIVADIDVEKISEIRNSFNIKVDRQEELYFELMKNKRLQ</sequence>
<keyword evidence="3" id="KW-1185">Reference proteome</keyword>
<keyword evidence="2" id="KW-0378">Hydrolase</keyword>
<accession>A0ABT4CZ04</accession>
<dbReference type="Proteomes" id="UP001078443">
    <property type="component" value="Unassembled WGS sequence"/>
</dbReference>
<organism evidence="2 3">
    <name type="scientific">Clostridium aestuarii</name>
    <dbReference type="NCBI Taxonomy" id="338193"/>
    <lineage>
        <taxon>Bacteria</taxon>
        <taxon>Bacillati</taxon>
        <taxon>Bacillota</taxon>
        <taxon>Clostridia</taxon>
        <taxon>Eubacteriales</taxon>
        <taxon>Clostridiaceae</taxon>
        <taxon>Clostridium</taxon>
    </lineage>
</organism>
<dbReference type="SUPFAM" id="SSF56317">
    <property type="entry name" value="Carbon-nitrogen hydrolase"/>
    <property type="match status" value="1"/>
</dbReference>
<dbReference type="InterPro" id="IPR052737">
    <property type="entry name" value="Omega-amidase_YafV"/>
</dbReference>
<feature type="domain" description="CN hydrolase" evidence="1">
    <location>
        <begin position="1"/>
        <end position="234"/>
    </location>
</feature>
<evidence type="ECO:0000259" key="1">
    <source>
        <dbReference type="PROSITE" id="PS50263"/>
    </source>
</evidence>
<reference evidence="2" key="1">
    <citation type="submission" date="2022-12" db="EMBL/GenBank/DDBJ databases">
        <authorList>
            <person name="Wang J."/>
        </authorList>
    </citation>
    <scope>NUCLEOTIDE SEQUENCE</scope>
    <source>
        <strain evidence="2">HY-45-18</strain>
    </source>
</reference>
<dbReference type="CDD" id="cd07583">
    <property type="entry name" value="nitrilase_5"/>
    <property type="match status" value="1"/>
</dbReference>
<evidence type="ECO:0000313" key="3">
    <source>
        <dbReference type="Proteomes" id="UP001078443"/>
    </source>
</evidence>
<dbReference type="InterPro" id="IPR036526">
    <property type="entry name" value="C-N_Hydrolase_sf"/>
</dbReference>
<proteinExistence type="predicted"/>
<dbReference type="RefSeq" id="WP_268040485.1">
    <property type="nucleotide sequence ID" value="NZ_JAPQER010000002.1"/>
</dbReference>
<dbReference type="PANTHER" id="PTHR47799:SF1">
    <property type="entry name" value="OMEGA-AMIDASE YAFV"/>
    <property type="match status" value="1"/>
</dbReference>
<dbReference type="PROSITE" id="PS50263">
    <property type="entry name" value="CN_HYDROLASE"/>
    <property type="match status" value="1"/>
</dbReference>
<gene>
    <name evidence="2" type="ORF">OW763_07575</name>
</gene>
<dbReference type="InterPro" id="IPR003010">
    <property type="entry name" value="C-N_Hydrolase"/>
</dbReference>
<dbReference type="GO" id="GO:0016787">
    <property type="term" value="F:hydrolase activity"/>
    <property type="evidence" value="ECO:0007669"/>
    <property type="project" value="UniProtKB-KW"/>
</dbReference>
<dbReference type="Pfam" id="PF00795">
    <property type="entry name" value="CN_hydrolase"/>
    <property type="match status" value="1"/>
</dbReference>
<dbReference type="EMBL" id="JAPQER010000002">
    <property type="protein sequence ID" value="MCY6484214.1"/>
    <property type="molecule type" value="Genomic_DNA"/>
</dbReference>
<evidence type="ECO:0000313" key="2">
    <source>
        <dbReference type="EMBL" id="MCY6484214.1"/>
    </source>
</evidence>
<protein>
    <submittedName>
        <fullName evidence="2">Carbon-nitrogen family hydrolase</fullName>
    </submittedName>
</protein>
<name>A0ABT4CZ04_9CLOT</name>
<dbReference type="PANTHER" id="PTHR47799">
    <property type="entry name" value="OMEGA-AMIDASE YAFV"/>
    <property type="match status" value="1"/>
</dbReference>
<dbReference type="Gene3D" id="3.60.110.10">
    <property type="entry name" value="Carbon-nitrogen hydrolase"/>
    <property type="match status" value="1"/>
</dbReference>